<reference evidence="2" key="2">
    <citation type="journal article" date="2023" name="Proc. Natl. Acad. Sci. U.S.A.">
        <title>A global phylogenomic analysis of the shiitake genus Lentinula.</title>
        <authorList>
            <person name="Sierra-Patev S."/>
            <person name="Min B."/>
            <person name="Naranjo-Ortiz M."/>
            <person name="Looney B."/>
            <person name="Konkel Z."/>
            <person name="Slot J.C."/>
            <person name="Sakamoto Y."/>
            <person name="Steenwyk J.L."/>
            <person name="Rokas A."/>
            <person name="Carro J."/>
            <person name="Camarero S."/>
            <person name="Ferreira P."/>
            <person name="Molpeceres G."/>
            <person name="Ruiz-Duenas F.J."/>
            <person name="Serrano A."/>
            <person name="Henrissat B."/>
            <person name="Drula E."/>
            <person name="Hughes K.W."/>
            <person name="Mata J.L."/>
            <person name="Ishikawa N.K."/>
            <person name="Vargas-Isla R."/>
            <person name="Ushijima S."/>
            <person name="Smith C.A."/>
            <person name="Donoghue J."/>
            <person name="Ahrendt S."/>
            <person name="Andreopoulos W."/>
            <person name="He G."/>
            <person name="LaButti K."/>
            <person name="Lipzen A."/>
            <person name="Ng V."/>
            <person name="Riley R."/>
            <person name="Sandor L."/>
            <person name="Barry K."/>
            <person name="Martinez A.T."/>
            <person name="Xiao Y."/>
            <person name="Gibbons J.G."/>
            <person name="Terashima K."/>
            <person name="Grigoriev I.V."/>
            <person name="Hibbett D."/>
        </authorList>
    </citation>
    <scope>NUCLEOTIDE SEQUENCE</scope>
    <source>
        <strain evidence="2">Sp2 HRB7682 ss15</strain>
    </source>
</reference>
<dbReference type="EMBL" id="JANVFS010000006">
    <property type="protein sequence ID" value="KAJ4491589.1"/>
    <property type="molecule type" value="Genomic_DNA"/>
</dbReference>
<comment type="caution">
    <text evidence="2">The sequence shown here is derived from an EMBL/GenBank/DDBJ whole genome shotgun (WGS) entry which is preliminary data.</text>
</comment>
<gene>
    <name evidence="2" type="ORF">C8J55DRAFT_450232</name>
</gene>
<sequence>MKWADYVKHRRAMEKLTEEDFKKAAEEEKKKKPFSNPVIRALVSHLSAVRSTVAGSNQNRVSVRSQVWSTCTMMNPPSLWLTINPSDVQNPIAQVFAGEDIDLDVFRSDCGPNSTRRALNIAKDPYAAAKFFHFVIKAIIETLFGIKAGVHRHHREKGIFGRVKAYIGMVE</sequence>
<dbReference type="Pfam" id="PF14214">
    <property type="entry name" value="Helitron_like_N"/>
    <property type="match status" value="1"/>
</dbReference>
<dbReference type="Proteomes" id="UP001150238">
    <property type="component" value="Unassembled WGS sequence"/>
</dbReference>
<proteinExistence type="predicted"/>
<evidence type="ECO:0000259" key="1">
    <source>
        <dbReference type="Pfam" id="PF14214"/>
    </source>
</evidence>
<organism evidence="2 3">
    <name type="scientific">Lentinula lateritia</name>
    <dbReference type="NCBI Taxonomy" id="40482"/>
    <lineage>
        <taxon>Eukaryota</taxon>
        <taxon>Fungi</taxon>
        <taxon>Dikarya</taxon>
        <taxon>Basidiomycota</taxon>
        <taxon>Agaricomycotina</taxon>
        <taxon>Agaricomycetes</taxon>
        <taxon>Agaricomycetidae</taxon>
        <taxon>Agaricales</taxon>
        <taxon>Marasmiineae</taxon>
        <taxon>Omphalotaceae</taxon>
        <taxon>Lentinula</taxon>
    </lineage>
</organism>
<dbReference type="InterPro" id="IPR025476">
    <property type="entry name" value="Helitron_helicase-like"/>
</dbReference>
<reference evidence="2" key="1">
    <citation type="submission" date="2022-08" db="EMBL/GenBank/DDBJ databases">
        <authorList>
            <consortium name="DOE Joint Genome Institute"/>
            <person name="Min B."/>
            <person name="Riley R."/>
            <person name="Sierra-Patev S."/>
            <person name="Naranjo-Ortiz M."/>
            <person name="Looney B."/>
            <person name="Konkel Z."/>
            <person name="Slot J.C."/>
            <person name="Sakamoto Y."/>
            <person name="Steenwyk J.L."/>
            <person name="Rokas A."/>
            <person name="Carro J."/>
            <person name="Camarero S."/>
            <person name="Ferreira P."/>
            <person name="Molpeceres G."/>
            <person name="Ruiz-Duenas F.J."/>
            <person name="Serrano A."/>
            <person name="Henrissat B."/>
            <person name="Drula E."/>
            <person name="Hughes K.W."/>
            <person name="Mata J.L."/>
            <person name="Ishikawa N.K."/>
            <person name="Vargas-Isla R."/>
            <person name="Ushijima S."/>
            <person name="Smith C.A."/>
            <person name="Ahrendt S."/>
            <person name="Andreopoulos W."/>
            <person name="He G."/>
            <person name="Labutti K."/>
            <person name="Lipzen A."/>
            <person name="Ng V."/>
            <person name="Sandor L."/>
            <person name="Barry K."/>
            <person name="Martinez A.T."/>
            <person name="Xiao Y."/>
            <person name="Gibbons J.G."/>
            <person name="Terashima K."/>
            <person name="Hibbett D.S."/>
            <person name="Grigoriev I.V."/>
        </authorList>
    </citation>
    <scope>NUCLEOTIDE SEQUENCE</scope>
    <source>
        <strain evidence="2">Sp2 HRB7682 ss15</strain>
    </source>
</reference>
<accession>A0A9W9AY56</accession>
<name>A0A9W9AY56_9AGAR</name>
<evidence type="ECO:0000313" key="3">
    <source>
        <dbReference type="Proteomes" id="UP001150238"/>
    </source>
</evidence>
<dbReference type="AlphaFoldDB" id="A0A9W9AY56"/>
<protein>
    <recommendedName>
        <fullName evidence="1">Helitron helicase-like domain-containing protein</fullName>
    </recommendedName>
</protein>
<feature type="domain" description="Helitron helicase-like" evidence="1">
    <location>
        <begin position="10"/>
        <end position="171"/>
    </location>
</feature>
<feature type="non-terminal residue" evidence="2">
    <location>
        <position position="171"/>
    </location>
</feature>
<evidence type="ECO:0000313" key="2">
    <source>
        <dbReference type="EMBL" id="KAJ4491589.1"/>
    </source>
</evidence>